<proteinExistence type="predicted"/>
<sequence length="105" mass="12668">MRKCNLWPKNAMEFKKKFQEMPYEVCCLMSQLCDKRALGIDFQQGILYLEKSDDLPILKELLRDRIILPLPREERWGTELRGKECFRYLINPYMFQIKTDLESTD</sequence>
<comment type="caution">
    <text evidence="1">The sequence shown here is derived from an EMBL/GenBank/DDBJ whole genome shotgun (WGS) entry which is preliminary data.</text>
</comment>
<name>A0A9W6GK79_9FUSO</name>
<organism evidence="1 2">
    <name type="scientific">Propionigenium maris DSM 9537</name>
    <dbReference type="NCBI Taxonomy" id="1123000"/>
    <lineage>
        <taxon>Bacteria</taxon>
        <taxon>Fusobacteriati</taxon>
        <taxon>Fusobacteriota</taxon>
        <taxon>Fusobacteriia</taxon>
        <taxon>Fusobacteriales</taxon>
        <taxon>Fusobacteriaceae</taxon>
        <taxon>Propionigenium</taxon>
    </lineage>
</organism>
<keyword evidence="2" id="KW-1185">Reference proteome</keyword>
<dbReference type="AlphaFoldDB" id="A0A9W6GK79"/>
<accession>A0A9W6GK79</accession>
<dbReference type="Proteomes" id="UP001144471">
    <property type="component" value="Unassembled WGS sequence"/>
</dbReference>
<reference evidence="1" key="1">
    <citation type="submission" date="2022-12" db="EMBL/GenBank/DDBJ databases">
        <title>Reference genome sequencing for broad-spectrum identification of bacterial and archaeal isolates by mass spectrometry.</title>
        <authorList>
            <person name="Sekiguchi Y."/>
            <person name="Tourlousse D.M."/>
        </authorList>
    </citation>
    <scope>NUCLEOTIDE SEQUENCE</scope>
    <source>
        <strain evidence="1">10succ1</strain>
    </source>
</reference>
<dbReference type="RefSeq" id="WP_281833622.1">
    <property type="nucleotide sequence ID" value="NZ_BSDY01000003.1"/>
</dbReference>
<dbReference type="EMBL" id="BSDY01000003">
    <property type="protein sequence ID" value="GLI55281.1"/>
    <property type="molecule type" value="Genomic_DNA"/>
</dbReference>
<protein>
    <submittedName>
        <fullName evidence="1">Uncharacterized protein</fullName>
    </submittedName>
</protein>
<gene>
    <name evidence="1" type="ORF">PM10SUCC1_07950</name>
</gene>
<evidence type="ECO:0000313" key="2">
    <source>
        <dbReference type="Proteomes" id="UP001144471"/>
    </source>
</evidence>
<evidence type="ECO:0000313" key="1">
    <source>
        <dbReference type="EMBL" id="GLI55281.1"/>
    </source>
</evidence>